<gene>
    <name evidence="1" type="ORF">I8747_00090</name>
</gene>
<dbReference type="AlphaFoldDB" id="A0AAJ0ZEV3"/>
<dbReference type="Proteomes" id="UP000787568">
    <property type="component" value="Unassembled WGS sequence"/>
</dbReference>
<dbReference type="RefSeq" id="WP_216309610.1">
    <property type="nucleotide sequence ID" value="NZ_JAEEFW010000001.1"/>
</dbReference>
<name>A0AAJ0ZEV3_9PSED</name>
<dbReference type="Pfam" id="PF13988">
    <property type="entry name" value="DUF4225"/>
    <property type="match status" value="1"/>
</dbReference>
<evidence type="ECO:0000313" key="1">
    <source>
        <dbReference type="EMBL" id="MBU4631202.1"/>
    </source>
</evidence>
<protein>
    <submittedName>
        <fullName evidence="1">DUF4225 domain-containing protein</fullName>
    </submittedName>
</protein>
<dbReference type="EMBL" id="JAEEFW010000001">
    <property type="protein sequence ID" value="MBU4631202.1"/>
    <property type="molecule type" value="Genomic_DNA"/>
</dbReference>
<accession>A0AAJ0ZEV3</accession>
<reference evidence="1" key="1">
    <citation type="submission" date="2020-12" db="EMBL/GenBank/DDBJ databases">
        <title>Generalized mutagenesis with transposon Tn5. A laboratory procedure for the identification of genes responsible for a bacterial phenotype and its regulation, illustrated with phenazine production in Pseudomonas chlororaphis.</title>
        <authorList>
            <person name="Muzio F."/>
            <person name="Sobrero P."/>
            <person name="Agaras B."/>
            <person name="Valverde C."/>
        </authorList>
    </citation>
    <scope>NUCLEOTIDE SEQUENCE</scope>
    <source>
        <strain evidence="1">SMMP3</strain>
    </source>
</reference>
<proteinExistence type="predicted"/>
<organism evidence="1 2">
    <name type="scientific">Pseudomonas chlororaphis subsp. aurantiaca</name>
    <dbReference type="NCBI Taxonomy" id="86192"/>
    <lineage>
        <taxon>Bacteria</taxon>
        <taxon>Pseudomonadati</taxon>
        <taxon>Pseudomonadota</taxon>
        <taxon>Gammaproteobacteria</taxon>
        <taxon>Pseudomonadales</taxon>
        <taxon>Pseudomonadaceae</taxon>
        <taxon>Pseudomonas</taxon>
    </lineage>
</organism>
<evidence type="ECO:0000313" key="2">
    <source>
        <dbReference type="Proteomes" id="UP000787568"/>
    </source>
</evidence>
<dbReference type="InterPro" id="IPR025320">
    <property type="entry name" value="DUF4225"/>
</dbReference>
<comment type="caution">
    <text evidence="1">The sequence shown here is derived from an EMBL/GenBank/DDBJ whole genome shotgun (WGS) entry which is preliminary data.</text>
</comment>
<sequence length="221" mass="23774">MVSKAAGNLANQACTLGARHIKNGTLRLQFNREVSYYASSIVNDVAQGRKSPEQGLADIKNEQSSLLSQSWEIAKKGAGTIAGAMQIVTGAGICYGSAGTLCLVAGVPMMAHGANNVYENGRNLLEDRIDTEGPVRKGYQAAAKAVGYGAREGNMVYGSADLGLSTYALGRYVLKPDAWRLFRYVRADYVRSYKNMGAGAMGFEIYTDFQTGKQVYRESGK</sequence>